<sequence length="167" mass="18573">MYPTNSAHNVKELSDKINSVRFAMFTTSDKHGHLVATPMTNQEMDKEGHLWFFTSINTGLWEDIAATPEVNVSFAEPKDGLYVSVSGRAERVVERAKIHELWNPFVAAWFPNGPDDIHVALVRVVPHSAEFWDTASSRMVSLFAMAKAAITGEPPKVDPAEHGKIDL</sequence>
<protein>
    <submittedName>
        <fullName evidence="2">Pyridoxamine 5'-phosphate oxidase family protein</fullName>
    </submittedName>
</protein>
<evidence type="ECO:0000313" key="3">
    <source>
        <dbReference type="Proteomes" id="UP000583752"/>
    </source>
</evidence>
<dbReference type="Proteomes" id="UP000583752">
    <property type="component" value="Unassembled WGS sequence"/>
</dbReference>
<gene>
    <name evidence="2" type="ORF">HHL21_03695</name>
</gene>
<keyword evidence="3" id="KW-1185">Reference proteome</keyword>
<comment type="caution">
    <text evidence="2">The sequence shown here is derived from an EMBL/GenBank/DDBJ whole genome shotgun (WGS) entry which is preliminary data.</text>
</comment>
<dbReference type="InterPro" id="IPR038725">
    <property type="entry name" value="YdaG_split_barrel_FMN-bd"/>
</dbReference>
<feature type="domain" description="General stress protein FMN-binding split barrel" evidence="1">
    <location>
        <begin position="9"/>
        <end position="154"/>
    </location>
</feature>
<reference evidence="2 3" key="1">
    <citation type="submission" date="2020-04" db="EMBL/GenBank/DDBJ databases">
        <title>Massilia sp. RP-1-19 isolated from soil.</title>
        <authorList>
            <person name="Dahal R.H."/>
        </authorList>
    </citation>
    <scope>NUCLEOTIDE SEQUENCE [LARGE SCALE GENOMIC DNA]</scope>
    <source>
        <strain evidence="2 3">RP-1-19</strain>
    </source>
</reference>
<dbReference type="AlphaFoldDB" id="A0A848HLT7"/>
<evidence type="ECO:0000259" key="1">
    <source>
        <dbReference type="Pfam" id="PF16242"/>
    </source>
</evidence>
<name>A0A848HLT7_9BURK</name>
<proteinExistence type="predicted"/>
<evidence type="ECO:0000313" key="2">
    <source>
        <dbReference type="EMBL" id="NML60203.1"/>
    </source>
</evidence>
<dbReference type="PANTHER" id="PTHR34818:SF1">
    <property type="entry name" value="PROTEIN BLI-3"/>
    <property type="match status" value="1"/>
</dbReference>
<dbReference type="SUPFAM" id="SSF50475">
    <property type="entry name" value="FMN-binding split barrel"/>
    <property type="match status" value="1"/>
</dbReference>
<dbReference type="Gene3D" id="2.30.110.10">
    <property type="entry name" value="Electron Transport, Fmn-binding Protein, Chain A"/>
    <property type="match status" value="1"/>
</dbReference>
<accession>A0A848HLT7</accession>
<organism evidence="2 3">
    <name type="scientific">Massilia polaris</name>
    <dbReference type="NCBI Taxonomy" id="2728846"/>
    <lineage>
        <taxon>Bacteria</taxon>
        <taxon>Pseudomonadati</taxon>
        <taxon>Pseudomonadota</taxon>
        <taxon>Betaproteobacteria</taxon>
        <taxon>Burkholderiales</taxon>
        <taxon>Oxalobacteraceae</taxon>
        <taxon>Telluria group</taxon>
        <taxon>Massilia</taxon>
    </lineage>
</organism>
<dbReference type="PANTHER" id="PTHR34818">
    <property type="entry name" value="PROTEIN BLI-3"/>
    <property type="match status" value="1"/>
</dbReference>
<dbReference type="Pfam" id="PF16242">
    <property type="entry name" value="Pyrid_ox_like"/>
    <property type="match status" value="1"/>
</dbReference>
<dbReference type="InterPro" id="IPR012349">
    <property type="entry name" value="Split_barrel_FMN-bd"/>
</dbReference>
<dbReference type="InterPro" id="IPR052917">
    <property type="entry name" value="Stress-Dev_Protein"/>
</dbReference>
<dbReference type="RefSeq" id="WP_169463853.1">
    <property type="nucleotide sequence ID" value="NZ_JABBGG010000001.1"/>
</dbReference>
<dbReference type="EMBL" id="JABBGG010000001">
    <property type="protein sequence ID" value="NML60203.1"/>
    <property type="molecule type" value="Genomic_DNA"/>
</dbReference>